<proteinExistence type="predicted"/>
<keyword evidence="3" id="KW-1185">Reference proteome</keyword>
<name>A0A9W6KL08_9ACTN</name>
<evidence type="ECO:0000313" key="2">
    <source>
        <dbReference type="EMBL" id="GLL02105.1"/>
    </source>
</evidence>
<reference evidence="2" key="1">
    <citation type="journal article" date="2014" name="Int. J. Syst. Evol. Microbiol.">
        <title>Complete genome sequence of Corynebacterium casei LMG S-19264T (=DSM 44701T), isolated from a smear-ripened cheese.</title>
        <authorList>
            <consortium name="US DOE Joint Genome Institute (JGI-PGF)"/>
            <person name="Walter F."/>
            <person name="Albersmeier A."/>
            <person name="Kalinowski J."/>
            <person name="Ruckert C."/>
        </authorList>
    </citation>
    <scope>NUCLEOTIDE SEQUENCE</scope>
    <source>
        <strain evidence="2">VKM Ac-1321</strain>
    </source>
</reference>
<evidence type="ECO:0000256" key="1">
    <source>
        <dbReference type="SAM" id="MobiDB-lite"/>
    </source>
</evidence>
<dbReference type="EMBL" id="BSFP01000021">
    <property type="protein sequence ID" value="GLL02105.1"/>
    <property type="molecule type" value="Genomic_DNA"/>
</dbReference>
<feature type="region of interest" description="Disordered" evidence="1">
    <location>
        <begin position="1"/>
        <end position="29"/>
    </location>
</feature>
<sequence length="112" mass="12443">MQERLPSLQPDVLNPEPPGQASESDTGLTGIREVLGTQQGRRVTAGATLEITAVHRIDFEIFTVNDSIIVRYHDTSHYRLQVTGNGTMRGVRVAFQPFLTRRVTADGQPMRP</sequence>
<dbReference type="Proteomes" id="UP001143480">
    <property type="component" value="Unassembled WGS sequence"/>
</dbReference>
<protein>
    <submittedName>
        <fullName evidence="2">Uncharacterized protein</fullName>
    </submittedName>
</protein>
<reference evidence="2" key="2">
    <citation type="submission" date="2023-01" db="EMBL/GenBank/DDBJ databases">
        <authorList>
            <person name="Sun Q."/>
            <person name="Evtushenko L."/>
        </authorList>
    </citation>
    <scope>NUCLEOTIDE SEQUENCE</scope>
    <source>
        <strain evidence="2">VKM Ac-1321</strain>
    </source>
</reference>
<comment type="caution">
    <text evidence="2">The sequence shown here is derived from an EMBL/GenBank/DDBJ whole genome shotgun (WGS) entry which is preliminary data.</text>
</comment>
<gene>
    <name evidence="2" type="ORF">GCM10017581_038470</name>
</gene>
<dbReference type="AlphaFoldDB" id="A0A9W6KL08"/>
<accession>A0A9W6KL08</accession>
<organism evidence="2 3">
    <name type="scientific">Dactylosporangium matsuzakiense</name>
    <dbReference type="NCBI Taxonomy" id="53360"/>
    <lineage>
        <taxon>Bacteria</taxon>
        <taxon>Bacillati</taxon>
        <taxon>Actinomycetota</taxon>
        <taxon>Actinomycetes</taxon>
        <taxon>Micromonosporales</taxon>
        <taxon>Micromonosporaceae</taxon>
        <taxon>Dactylosporangium</taxon>
    </lineage>
</organism>
<evidence type="ECO:0000313" key="3">
    <source>
        <dbReference type="Proteomes" id="UP001143480"/>
    </source>
</evidence>